<evidence type="ECO:0000256" key="9">
    <source>
        <dbReference type="ARBA" id="ARBA00023136"/>
    </source>
</evidence>
<evidence type="ECO:0000256" key="12">
    <source>
        <dbReference type="ARBA" id="ARBA00023180"/>
    </source>
</evidence>
<dbReference type="GO" id="GO:1903980">
    <property type="term" value="P:positive regulation of microglial cell activation"/>
    <property type="evidence" value="ECO:0007669"/>
    <property type="project" value="UniProtKB-ARBA"/>
</dbReference>
<reference evidence="19" key="3">
    <citation type="submission" date="2025-09" db="UniProtKB">
        <authorList>
            <consortium name="Ensembl"/>
        </authorList>
    </citation>
    <scope>IDENTIFICATION</scope>
</reference>
<dbReference type="GO" id="GO:1900226">
    <property type="term" value="P:negative regulation of NLRP3 inflammasome complex assembly"/>
    <property type="evidence" value="ECO:0007669"/>
    <property type="project" value="UniProtKB-ARBA"/>
</dbReference>
<dbReference type="GO" id="GO:0006909">
    <property type="term" value="P:phagocytosis"/>
    <property type="evidence" value="ECO:0007669"/>
    <property type="project" value="UniProtKB-ARBA"/>
</dbReference>
<dbReference type="Bgee" id="ENSCJAG00000004114">
    <property type="expression patterns" value="Expressed in kidney and 4 other cell types or tissues"/>
</dbReference>
<dbReference type="GO" id="GO:0007166">
    <property type="term" value="P:cell surface receptor signaling pathway"/>
    <property type="evidence" value="ECO:0007669"/>
    <property type="project" value="UniProtKB-ARBA"/>
</dbReference>
<evidence type="ECO:0000256" key="13">
    <source>
        <dbReference type="ARBA" id="ARBA00023319"/>
    </source>
</evidence>
<gene>
    <name evidence="19" type="primary">TREM2</name>
</gene>
<dbReference type="GO" id="GO:0008289">
    <property type="term" value="F:lipid binding"/>
    <property type="evidence" value="ECO:0007669"/>
    <property type="project" value="UniProtKB-KW"/>
</dbReference>
<keyword evidence="20" id="KW-1185">Reference proteome</keyword>
<dbReference type="GO" id="GO:0080090">
    <property type="term" value="P:regulation of primary metabolic process"/>
    <property type="evidence" value="ECO:0007669"/>
    <property type="project" value="UniProtKB-ARBA"/>
</dbReference>
<evidence type="ECO:0000256" key="17">
    <source>
        <dbReference type="SAM" id="Phobius"/>
    </source>
</evidence>
<evidence type="ECO:0000313" key="19">
    <source>
        <dbReference type="Ensembl" id="ENSCJAP00000007482.3"/>
    </source>
</evidence>
<dbReference type="GO" id="GO:0009986">
    <property type="term" value="C:cell surface"/>
    <property type="evidence" value="ECO:0007669"/>
    <property type="project" value="TreeGrafter"/>
</dbReference>
<keyword evidence="8" id="KW-0446">Lipid-binding</keyword>
<dbReference type="PANTHER" id="PTHR16423">
    <property type="entry name" value="TREM-LIKE TRANSCRIPT PROTEIN"/>
    <property type="match status" value="1"/>
</dbReference>
<dbReference type="GO" id="GO:0120035">
    <property type="term" value="P:regulation of plasma membrane bounded cell projection organization"/>
    <property type="evidence" value="ECO:0007669"/>
    <property type="project" value="UniProtKB-ARBA"/>
</dbReference>
<evidence type="ECO:0000256" key="6">
    <source>
        <dbReference type="ARBA" id="ARBA00022729"/>
    </source>
</evidence>
<keyword evidence="3" id="KW-1003">Cell membrane</keyword>
<evidence type="ECO:0000256" key="3">
    <source>
        <dbReference type="ARBA" id="ARBA00022475"/>
    </source>
</evidence>
<dbReference type="GO" id="GO:0006955">
    <property type="term" value="P:immune response"/>
    <property type="evidence" value="ECO:0007669"/>
    <property type="project" value="UniProtKB-ARBA"/>
</dbReference>
<evidence type="ECO:0000256" key="1">
    <source>
        <dbReference type="ARBA" id="ARBA00004251"/>
    </source>
</evidence>
<reference evidence="19" key="2">
    <citation type="submission" date="2025-08" db="UniProtKB">
        <authorList>
            <consortium name="Ensembl"/>
        </authorList>
    </citation>
    <scope>IDENTIFICATION</scope>
</reference>
<dbReference type="Proteomes" id="UP000008225">
    <property type="component" value="Chromosome 4"/>
</dbReference>
<organism evidence="19 20">
    <name type="scientific">Callithrix jacchus</name>
    <name type="common">White-tufted-ear marmoset</name>
    <name type="synonym">Simia Jacchus</name>
    <dbReference type="NCBI Taxonomy" id="9483"/>
    <lineage>
        <taxon>Eukaryota</taxon>
        <taxon>Metazoa</taxon>
        <taxon>Chordata</taxon>
        <taxon>Craniata</taxon>
        <taxon>Vertebrata</taxon>
        <taxon>Euteleostomi</taxon>
        <taxon>Mammalia</taxon>
        <taxon>Eutheria</taxon>
        <taxon>Euarchontoglires</taxon>
        <taxon>Primates</taxon>
        <taxon>Haplorrhini</taxon>
        <taxon>Platyrrhini</taxon>
        <taxon>Cebidae</taxon>
        <taxon>Callitrichinae</taxon>
        <taxon>Callithrix</taxon>
        <taxon>Callithrix</taxon>
    </lineage>
</organism>
<dbReference type="GO" id="GO:0010628">
    <property type="term" value="P:positive regulation of gene expression"/>
    <property type="evidence" value="ECO:0007669"/>
    <property type="project" value="UniProtKB-ARBA"/>
</dbReference>
<dbReference type="GO" id="GO:0005576">
    <property type="term" value="C:extracellular region"/>
    <property type="evidence" value="ECO:0007669"/>
    <property type="project" value="UniProtKB-SubCell"/>
</dbReference>
<dbReference type="InterPro" id="IPR052314">
    <property type="entry name" value="Immune_rcpt_domain"/>
</dbReference>
<dbReference type="GO" id="GO:0048468">
    <property type="term" value="P:cell development"/>
    <property type="evidence" value="ECO:0007669"/>
    <property type="project" value="UniProtKB-ARBA"/>
</dbReference>
<evidence type="ECO:0000256" key="4">
    <source>
        <dbReference type="ARBA" id="ARBA00022525"/>
    </source>
</evidence>
<evidence type="ECO:0000313" key="20">
    <source>
        <dbReference type="Proteomes" id="UP000008225"/>
    </source>
</evidence>
<sequence>MTALGERIKRGWVSVLASMGTAVLQTLQAETRRWRALRLVEYSCEDCDSWARLCKETEQCRALQAPAIWGPPWLAPEIWETRPPSARAAMANSFSPSFPTLHRLQTPVLTIAQSPEAQFLWAVPDMTDPLFSAVQGKDEILHKALCIFPWLGKGGMEPLRLLILLFVTELSGAHNTTVFQGVAGQSLQVSCPYDSMKQWGRRKAWCRQLGEKGPCYRVVSTHNLWLLSFLRRQNGSTVITDDTLGGTLTITLQNLQPHDAGLYQCQILHGSEADTLRRVLVEVLEDPLDHQDAGDLWVSGESESFEDVHVEHSISRSLLEEEIPLPPTSILLLLACIFLIKILAASALWVAAWHGQKLRTHPLSELDCGHDPGHQLQTLPGLRDT</sequence>
<protein>
    <recommendedName>
        <fullName evidence="15">Triggering receptor expressed on myeloid cells 2</fullName>
    </recommendedName>
    <alternativeName>
        <fullName evidence="16">Triggering receptor expressed on monocytes 2</fullName>
    </alternativeName>
</protein>
<keyword evidence="6" id="KW-0732">Signal</keyword>
<dbReference type="FunFam" id="2.60.40.10:FF:001076">
    <property type="entry name" value="Triggering receptor expressed on myeloid cells 2"/>
    <property type="match status" value="1"/>
</dbReference>
<dbReference type="GO" id="GO:1904141">
    <property type="term" value="P:positive regulation of microglial cell migration"/>
    <property type="evidence" value="ECO:0007669"/>
    <property type="project" value="UniProtKB-ARBA"/>
</dbReference>
<dbReference type="Gene3D" id="2.60.40.10">
    <property type="entry name" value="Immunoglobulins"/>
    <property type="match status" value="1"/>
</dbReference>
<evidence type="ECO:0000256" key="8">
    <source>
        <dbReference type="ARBA" id="ARBA00023121"/>
    </source>
</evidence>
<dbReference type="GO" id="GO:1904646">
    <property type="term" value="P:cellular response to amyloid-beta"/>
    <property type="evidence" value="ECO:0007669"/>
    <property type="project" value="UniProtKB-ARBA"/>
</dbReference>
<evidence type="ECO:0000256" key="15">
    <source>
        <dbReference type="ARBA" id="ARBA00070587"/>
    </source>
</evidence>
<keyword evidence="9 17" id="KW-0472">Membrane</keyword>
<dbReference type="InterPro" id="IPR013783">
    <property type="entry name" value="Ig-like_fold"/>
</dbReference>
<dbReference type="GO" id="GO:1900223">
    <property type="term" value="P:positive regulation of amyloid-beta clearance"/>
    <property type="evidence" value="ECO:0007669"/>
    <property type="project" value="UniProtKB-ARBA"/>
</dbReference>
<evidence type="ECO:0000256" key="11">
    <source>
        <dbReference type="ARBA" id="ARBA00023170"/>
    </source>
</evidence>
<dbReference type="GO" id="GO:0048678">
    <property type="term" value="P:response to axon injury"/>
    <property type="evidence" value="ECO:0007669"/>
    <property type="project" value="UniProtKB-ARBA"/>
</dbReference>
<proteinExistence type="predicted"/>
<name>F6T3K6_CALJA</name>
<feature type="transmembrane region" description="Helical" evidence="17">
    <location>
        <begin position="330"/>
        <end position="352"/>
    </location>
</feature>
<evidence type="ECO:0000256" key="7">
    <source>
        <dbReference type="ARBA" id="ARBA00022989"/>
    </source>
</evidence>
<dbReference type="InterPro" id="IPR036179">
    <property type="entry name" value="Ig-like_dom_sf"/>
</dbReference>
<dbReference type="Ensembl" id="ENSCJAT00000007907.5">
    <property type="protein sequence ID" value="ENSCJAP00000007482.3"/>
    <property type="gene ID" value="ENSCJAG00000004114.5"/>
</dbReference>
<dbReference type="PANTHER" id="PTHR16423:SF11">
    <property type="entry name" value="IG-LIKE DOMAIN-CONTAINING PROTEIN"/>
    <property type="match status" value="1"/>
</dbReference>
<dbReference type="InterPro" id="IPR007110">
    <property type="entry name" value="Ig-like_dom"/>
</dbReference>
<keyword evidence="12" id="KW-0325">Glycoprotein</keyword>
<dbReference type="GO" id="GO:0050850">
    <property type="term" value="P:positive regulation of calcium-mediated signaling"/>
    <property type="evidence" value="ECO:0007669"/>
    <property type="project" value="UniProtKB-ARBA"/>
</dbReference>
<keyword evidence="5 17" id="KW-0812">Transmembrane</keyword>
<evidence type="ECO:0000256" key="14">
    <source>
        <dbReference type="ARBA" id="ARBA00062942"/>
    </source>
</evidence>
<dbReference type="GO" id="GO:0071396">
    <property type="term" value="P:cellular response to lipid"/>
    <property type="evidence" value="ECO:0007669"/>
    <property type="project" value="UniProtKB-ARBA"/>
</dbReference>
<dbReference type="Pfam" id="PF07686">
    <property type="entry name" value="V-set"/>
    <property type="match status" value="1"/>
</dbReference>
<evidence type="ECO:0000256" key="10">
    <source>
        <dbReference type="ARBA" id="ARBA00023157"/>
    </source>
</evidence>
<evidence type="ECO:0000256" key="2">
    <source>
        <dbReference type="ARBA" id="ARBA00004613"/>
    </source>
</evidence>
<dbReference type="GO" id="GO:0097367">
    <property type="term" value="F:carbohydrate derivative binding"/>
    <property type="evidence" value="ECO:0007669"/>
    <property type="project" value="UniProtKB-ARBA"/>
</dbReference>
<keyword evidence="7 17" id="KW-1133">Transmembrane helix</keyword>
<dbReference type="GO" id="GO:0004888">
    <property type="term" value="F:transmembrane signaling receptor activity"/>
    <property type="evidence" value="ECO:0007669"/>
    <property type="project" value="UniProtKB-ARBA"/>
</dbReference>
<dbReference type="SUPFAM" id="SSF48726">
    <property type="entry name" value="Immunoglobulin"/>
    <property type="match status" value="1"/>
</dbReference>
<keyword evidence="11" id="KW-0675">Receptor</keyword>
<reference evidence="19" key="1">
    <citation type="submission" date="2009-03" db="EMBL/GenBank/DDBJ databases">
        <authorList>
            <person name="Warren W."/>
            <person name="Ye L."/>
            <person name="Minx P."/>
            <person name="Worley K."/>
            <person name="Gibbs R."/>
            <person name="Wilson R.K."/>
        </authorList>
    </citation>
    <scope>NUCLEOTIDE SEQUENCE [LARGE SCALE GENOMIC DNA]</scope>
</reference>
<keyword evidence="10" id="KW-1015">Disulfide bond</keyword>
<dbReference type="GO" id="GO:0150079">
    <property type="term" value="P:negative regulation of neuroinflammatory response"/>
    <property type="evidence" value="ECO:0007669"/>
    <property type="project" value="UniProtKB-ARBA"/>
</dbReference>
<dbReference type="PROSITE" id="PS50835">
    <property type="entry name" value="IG_LIKE"/>
    <property type="match status" value="1"/>
</dbReference>
<dbReference type="GO" id="GO:0051898">
    <property type="term" value="P:negative regulation of phosphatidylinositol 3-kinase/protein kinase B signal transduction"/>
    <property type="evidence" value="ECO:0007669"/>
    <property type="project" value="UniProtKB-ARBA"/>
</dbReference>
<dbReference type="HOGENOM" id="CLU_076120_0_0_1"/>
<dbReference type="GO" id="GO:0005886">
    <property type="term" value="C:plasma membrane"/>
    <property type="evidence" value="ECO:0007669"/>
    <property type="project" value="UniProtKB-SubCell"/>
</dbReference>
<accession>F6T3K6</accession>
<keyword evidence="4" id="KW-0964">Secreted</keyword>
<feature type="domain" description="Ig-like" evidence="18">
    <location>
        <begin position="184"/>
        <end position="281"/>
    </location>
</feature>
<dbReference type="GO" id="GO:0150094">
    <property type="term" value="P:amyloid-beta clearance by cellular catabolic process"/>
    <property type="evidence" value="ECO:0007669"/>
    <property type="project" value="UniProtKB-ARBA"/>
</dbReference>
<dbReference type="GO" id="GO:1904951">
    <property type="term" value="P:positive regulation of establishment of protein localization"/>
    <property type="evidence" value="ECO:0007669"/>
    <property type="project" value="UniProtKB-ARBA"/>
</dbReference>
<comment type="subunit">
    <text evidence="14">Monomer. After ectodomain shedding, the extracellular domain oligomerizes, which is enhanced and stabilized by binding of phosphatidylserine. Interacts with TYROBP/DAP12. Interaction with TYROBP is required for stabilization of the TREM2 C-terminal fragment (TREM2-CTF) which is produced by proteolytic processing. Interacts with PLXNA1 (via TIG domains); the interaction mediates SEMA6D binding and signaling through TYROBP.</text>
</comment>
<evidence type="ECO:0000256" key="5">
    <source>
        <dbReference type="ARBA" id="ARBA00022692"/>
    </source>
</evidence>
<evidence type="ECO:0000256" key="16">
    <source>
        <dbReference type="ARBA" id="ARBA00080837"/>
    </source>
</evidence>
<dbReference type="SMR" id="F6T3K6"/>
<dbReference type="GO" id="GO:0060100">
    <property type="term" value="P:positive regulation of phagocytosis, engulfment"/>
    <property type="evidence" value="ECO:0007669"/>
    <property type="project" value="UniProtKB-ARBA"/>
</dbReference>
<evidence type="ECO:0000259" key="18">
    <source>
        <dbReference type="PROSITE" id="PS50835"/>
    </source>
</evidence>
<dbReference type="GeneTree" id="ENSGT00470000042297"/>
<comment type="subcellular location">
    <subcellularLocation>
        <location evidence="1">Cell membrane</location>
        <topology evidence="1">Single-pass type I membrane protein</topology>
    </subcellularLocation>
    <subcellularLocation>
        <location evidence="2">Secreted</location>
    </subcellularLocation>
</comment>
<keyword evidence="13" id="KW-0393">Immunoglobulin domain</keyword>
<dbReference type="AlphaFoldDB" id="F6T3K6"/>
<dbReference type="InterPro" id="IPR013106">
    <property type="entry name" value="Ig_V-set"/>
</dbReference>
<dbReference type="GO" id="GO:0070374">
    <property type="term" value="P:positive regulation of ERK1 and ERK2 cascade"/>
    <property type="evidence" value="ECO:0007669"/>
    <property type="project" value="UniProtKB-ARBA"/>
</dbReference>
<dbReference type="GO" id="GO:0035176">
    <property type="term" value="P:social behavior"/>
    <property type="evidence" value="ECO:0007669"/>
    <property type="project" value="UniProtKB-ARBA"/>
</dbReference>